<dbReference type="EMBL" id="FNDK01000008">
    <property type="protein sequence ID" value="SDH61872.1"/>
    <property type="molecule type" value="Genomic_DNA"/>
</dbReference>
<dbReference type="Proteomes" id="UP000199163">
    <property type="component" value="Unassembled WGS sequence"/>
</dbReference>
<dbReference type="CDD" id="cd00845">
    <property type="entry name" value="MPP_UshA_N_like"/>
    <property type="match status" value="1"/>
</dbReference>
<dbReference type="InterPro" id="IPR004843">
    <property type="entry name" value="Calcineurin-like_PHP"/>
</dbReference>
<dbReference type="STRING" id="568899.SAMN05192534_10850"/>
<reference evidence="5 6" key="1">
    <citation type="submission" date="2016-10" db="EMBL/GenBank/DDBJ databases">
        <authorList>
            <person name="de Groot N.N."/>
        </authorList>
    </citation>
    <scope>NUCLEOTIDE SEQUENCE [LARGE SCALE GENOMIC DNA]</scope>
    <source>
        <strain evidence="5 6">DSM 21632</strain>
    </source>
</reference>
<comment type="similarity">
    <text evidence="2">Belongs to the 5'-nucleotidase family.</text>
</comment>
<dbReference type="InterPro" id="IPR029052">
    <property type="entry name" value="Metallo-depent_PP-like"/>
</dbReference>
<keyword evidence="2" id="KW-0547">Nucleotide-binding</keyword>
<dbReference type="SUPFAM" id="SSF55816">
    <property type="entry name" value="5'-nucleotidase (syn. UDP-sugar hydrolase), C-terminal domain"/>
    <property type="match status" value="1"/>
</dbReference>
<dbReference type="PRINTS" id="PR01607">
    <property type="entry name" value="APYRASEFAMLY"/>
</dbReference>
<dbReference type="GO" id="GO:0008253">
    <property type="term" value="F:5'-nucleotidase activity"/>
    <property type="evidence" value="ECO:0007669"/>
    <property type="project" value="TreeGrafter"/>
</dbReference>
<dbReference type="PIRSF" id="PIRSF036361">
    <property type="entry name" value="YunD"/>
    <property type="match status" value="1"/>
</dbReference>
<feature type="domain" description="5'-Nucleotidase C-terminal" evidence="4">
    <location>
        <begin position="293"/>
        <end position="428"/>
    </location>
</feature>
<evidence type="ECO:0000256" key="1">
    <source>
        <dbReference type="ARBA" id="ARBA00022729"/>
    </source>
</evidence>
<dbReference type="Gene3D" id="3.60.21.10">
    <property type="match status" value="1"/>
</dbReference>
<evidence type="ECO:0000256" key="2">
    <source>
        <dbReference type="RuleBase" id="RU362119"/>
    </source>
</evidence>
<keyword evidence="2" id="KW-0378">Hydrolase</keyword>
<evidence type="ECO:0000259" key="3">
    <source>
        <dbReference type="Pfam" id="PF00149"/>
    </source>
</evidence>
<dbReference type="Gene3D" id="3.90.780.10">
    <property type="entry name" value="5'-Nucleotidase, C-terminal domain"/>
    <property type="match status" value="1"/>
</dbReference>
<dbReference type="PANTHER" id="PTHR11575">
    <property type="entry name" value="5'-NUCLEOTIDASE-RELATED"/>
    <property type="match status" value="1"/>
</dbReference>
<dbReference type="PANTHER" id="PTHR11575:SF23">
    <property type="entry name" value="5-NUCLEOTIDASE FAMILY PROTEIN"/>
    <property type="match status" value="1"/>
</dbReference>
<dbReference type="InterPro" id="IPR006179">
    <property type="entry name" value="5_nucleotidase/apyrase"/>
</dbReference>
<dbReference type="SUPFAM" id="SSF56300">
    <property type="entry name" value="Metallo-dependent phosphatases"/>
    <property type="match status" value="1"/>
</dbReference>
<dbReference type="Pfam" id="PF00149">
    <property type="entry name" value="Metallophos"/>
    <property type="match status" value="1"/>
</dbReference>
<gene>
    <name evidence="5" type="ORF">SAMN05192534_10850</name>
</gene>
<proteinExistence type="inferred from homology"/>
<organism evidence="5 6">
    <name type="scientific">Alteribacillus persepolensis</name>
    <dbReference type="NCBI Taxonomy" id="568899"/>
    <lineage>
        <taxon>Bacteria</taxon>
        <taxon>Bacillati</taxon>
        <taxon>Bacillota</taxon>
        <taxon>Bacilli</taxon>
        <taxon>Bacillales</taxon>
        <taxon>Bacillaceae</taxon>
        <taxon>Alteribacillus</taxon>
    </lineage>
</organism>
<keyword evidence="1" id="KW-0732">Signal</keyword>
<feature type="domain" description="Calcineurin-like phosphoesterase" evidence="3">
    <location>
        <begin position="9"/>
        <end position="208"/>
    </location>
</feature>
<dbReference type="GO" id="GO:0008768">
    <property type="term" value="F:UDP-sugar diphosphatase activity"/>
    <property type="evidence" value="ECO:0007669"/>
    <property type="project" value="TreeGrafter"/>
</dbReference>
<dbReference type="GO" id="GO:0030288">
    <property type="term" value="C:outer membrane-bounded periplasmic space"/>
    <property type="evidence" value="ECO:0007669"/>
    <property type="project" value="TreeGrafter"/>
</dbReference>
<dbReference type="Pfam" id="PF02872">
    <property type="entry name" value="5_nucleotid_C"/>
    <property type="match status" value="1"/>
</dbReference>
<evidence type="ECO:0000313" key="5">
    <source>
        <dbReference type="EMBL" id="SDH61872.1"/>
    </source>
</evidence>
<name>A0A1G8DW13_9BACI</name>
<keyword evidence="6" id="KW-1185">Reference proteome</keyword>
<sequence length="466" mass="52235">MSSLVPIYLYHTNDLHSNLKQWPSAVSYIKKRREFHQVKEETALFFDIGDHADRVHPMTEATRGKGNVELLNEAGIQYVTIGNNEGITLSKEELDHLYEDASFKVLVANLFYKDESRRPDWAEPFDIIQTKEGVRIGMIGVTVAFYPFYKELGWDIKDPMEVLPALLEEVKQKSDIIILLSHLGYPQDEQVAETFEDIDVILGAHTHHLLKTSVLINNTLVAQCGKNSYYVGQVEIQFDLSSGSIVKKAGAAEEISHESPAVPTQQLLRELETKADSILEEPIASIPAALPVSWTEPSPFADLLAEGLREWCQADIAMLNSGLLLDSLESGEVTRKDLHRLCPHPINPCLVHVKGAVLKETISAAFTEKMIHLPLKGLGFRGEKLGRMAFSGITVEWEEGESHSPIVGVFIQGEPLDPDKTYALATVDMFTFGPLYPGLSQANMKKYFMPEMMRDVLLQTLKKRYT</sequence>
<accession>A0A1G8DW13</accession>
<dbReference type="GO" id="GO:0000166">
    <property type="term" value="F:nucleotide binding"/>
    <property type="evidence" value="ECO:0007669"/>
    <property type="project" value="UniProtKB-KW"/>
</dbReference>
<dbReference type="InterPro" id="IPR036907">
    <property type="entry name" value="5'-Nucleotdase_C_sf"/>
</dbReference>
<evidence type="ECO:0000259" key="4">
    <source>
        <dbReference type="Pfam" id="PF02872"/>
    </source>
</evidence>
<dbReference type="AlphaFoldDB" id="A0A1G8DW13"/>
<protein>
    <submittedName>
        <fullName evidence="5">2',3'-cyclic-nucleotide 2'-phosphodiesterase/5'-or 3'-nucleotidase, 5'-nucleotidase family</fullName>
    </submittedName>
</protein>
<dbReference type="RefSeq" id="WP_091272905.1">
    <property type="nucleotide sequence ID" value="NZ_FNDK01000008.1"/>
</dbReference>
<evidence type="ECO:0000313" key="6">
    <source>
        <dbReference type="Proteomes" id="UP000199163"/>
    </source>
</evidence>
<dbReference type="OrthoDB" id="9793179at2"/>
<dbReference type="GO" id="GO:0009166">
    <property type="term" value="P:nucleotide catabolic process"/>
    <property type="evidence" value="ECO:0007669"/>
    <property type="project" value="InterPro"/>
</dbReference>
<dbReference type="InterPro" id="IPR008334">
    <property type="entry name" value="5'-Nucleotdase_C"/>
</dbReference>
<dbReference type="InterPro" id="IPR011240">
    <property type="entry name" value="Pesterase_YunD"/>
</dbReference>